<dbReference type="Gene3D" id="3.40.50.10580">
    <property type="entry name" value="ATPase, V1 complex, subunit F"/>
    <property type="match status" value="2"/>
</dbReference>
<keyword evidence="2" id="KW-1185">Reference proteome</keyword>
<sequence length="115" mass="12689">MAGRGKLMAVMGDEDTMTGFLLGGIGVLNKNCHPNFLVMDFLGGSDSKSICLQCGRPRFTSLTSTLQRWCRHALDALWHCIPAILEIPSKEHLCDAANVSILRRARGMFMAENLH</sequence>
<dbReference type="PANTHER" id="PTHR13861:SF2">
    <property type="entry name" value="V-TYPE PROTON ATPASE SUBUNIT F"/>
    <property type="match status" value="1"/>
</dbReference>
<evidence type="ECO:0000313" key="1">
    <source>
        <dbReference type="EMBL" id="KAB0337760.1"/>
    </source>
</evidence>
<organism evidence="1 2">
    <name type="scientific">Muntiacus reevesi</name>
    <name type="common">Reeves' muntjac</name>
    <name type="synonym">Cervus reevesi</name>
    <dbReference type="NCBI Taxonomy" id="9886"/>
    <lineage>
        <taxon>Eukaryota</taxon>
        <taxon>Metazoa</taxon>
        <taxon>Chordata</taxon>
        <taxon>Craniata</taxon>
        <taxon>Vertebrata</taxon>
        <taxon>Euteleostomi</taxon>
        <taxon>Mammalia</taxon>
        <taxon>Eutheria</taxon>
        <taxon>Laurasiatheria</taxon>
        <taxon>Artiodactyla</taxon>
        <taxon>Ruminantia</taxon>
        <taxon>Pecora</taxon>
        <taxon>Cervidae</taxon>
        <taxon>Muntiacinae</taxon>
        <taxon>Muntiacus</taxon>
    </lineage>
</organism>
<dbReference type="InterPro" id="IPR036906">
    <property type="entry name" value="ATPase_V1_fsu_sf"/>
</dbReference>
<dbReference type="SUPFAM" id="SSF159468">
    <property type="entry name" value="AtpF-like"/>
    <property type="match status" value="1"/>
</dbReference>
<name>A0A5N3UM64_MUNRE</name>
<comment type="caution">
    <text evidence="1">The sequence shown here is derived from an EMBL/GenBank/DDBJ whole genome shotgun (WGS) entry which is preliminary data.</text>
</comment>
<dbReference type="EMBL" id="VCEB01011430">
    <property type="protein sequence ID" value="KAB0337760.1"/>
    <property type="molecule type" value="Genomic_DNA"/>
</dbReference>
<evidence type="ECO:0000313" key="2">
    <source>
        <dbReference type="Proteomes" id="UP000326062"/>
    </source>
</evidence>
<gene>
    <name evidence="1" type="ORF">FD755_025486</name>
</gene>
<dbReference type="AlphaFoldDB" id="A0A5N3UM64"/>
<protein>
    <submittedName>
        <fullName evidence="1">Uncharacterized protein</fullName>
    </submittedName>
</protein>
<proteinExistence type="predicted"/>
<accession>A0A5N3UM64</accession>
<dbReference type="PANTHER" id="PTHR13861">
    <property type="entry name" value="VACUOLAR ATP SYNTHASE SUBUNIT F"/>
    <property type="match status" value="1"/>
</dbReference>
<dbReference type="GO" id="GO:0016020">
    <property type="term" value="C:membrane"/>
    <property type="evidence" value="ECO:0007669"/>
    <property type="project" value="TreeGrafter"/>
</dbReference>
<dbReference type="GO" id="GO:0034220">
    <property type="term" value="P:monoatomic ion transmembrane transport"/>
    <property type="evidence" value="ECO:0007669"/>
    <property type="project" value="InterPro"/>
</dbReference>
<reference evidence="1 2" key="1">
    <citation type="submission" date="2019-06" db="EMBL/GenBank/DDBJ databases">
        <title>Discovery of a novel chromosome fission-fusion reversal in muntjac.</title>
        <authorList>
            <person name="Mudd A.B."/>
            <person name="Bredeson J.V."/>
            <person name="Baum R."/>
            <person name="Hockemeyer D."/>
            <person name="Rokhsar D.S."/>
        </authorList>
    </citation>
    <scope>NUCLEOTIDE SEQUENCE [LARGE SCALE GENOMIC DNA]</scope>
    <source>
        <strain evidence="1">UCam_UCB_Mr</strain>
        <tissue evidence="1">Fibroblast cell line</tissue>
    </source>
</reference>
<dbReference type="Proteomes" id="UP000326062">
    <property type="component" value="Unassembled WGS sequence"/>
</dbReference>